<feature type="compositionally biased region" description="Basic and acidic residues" evidence="1">
    <location>
        <begin position="97"/>
        <end position="138"/>
    </location>
</feature>
<feature type="compositionally biased region" description="Pro residues" evidence="1">
    <location>
        <begin position="55"/>
        <end position="65"/>
    </location>
</feature>
<dbReference type="EMBL" id="BRYB01001611">
    <property type="protein sequence ID" value="GMI29646.1"/>
    <property type="molecule type" value="Genomic_DNA"/>
</dbReference>
<sequence>MSSLELLTKIEAAVSFLRTSTSHPAAGALLDDIQSAAVGLASLVPSPAAVTSSSAPPPPAAPEPPAAKRVKRESEGKPQSPLAPQPAEAAKPAPDLAKQRREREREQAEAKEERELRQQQAEAREREQVASQEGERARARSAMPAAPPFNGTLTVSELIQAHQFLHAPATSPGDRFVTQNAYGGRTEHACGWSKNNTPLKVPYKLKLGEYTIQAQNRTKSSAFADRANAGACVTWVWLGGFHGQSCRVLESGAWNGAASWTKAYAKPVLSNDVNASMVMGPLMYA</sequence>
<protein>
    <submittedName>
        <fullName evidence="2">Uncharacterized protein</fullName>
    </submittedName>
</protein>
<accession>A0ABQ6MNA9</accession>
<evidence type="ECO:0000256" key="1">
    <source>
        <dbReference type="SAM" id="MobiDB-lite"/>
    </source>
</evidence>
<feature type="compositionally biased region" description="Low complexity" evidence="1">
    <location>
        <begin position="85"/>
        <end position="96"/>
    </location>
</feature>
<dbReference type="Proteomes" id="UP001165060">
    <property type="component" value="Unassembled WGS sequence"/>
</dbReference>
<reference evidence="2 3" key="1">
    <citation type="journal article" date="2023" name="Commun. Biol.">
        <title>Genome analysis of Parmales, the sister group of diatoms, reveals the evolutionary specialization of diatoms from phago-mixotrophs to photoautotrophs.</title>
        <authorList>
            <person name="Ban H."/>
            <person name="Sato S."/>
            <person name="Yoshikawa S."/>
            <person name="Yamada K."/>
            <person name="Nakamura Y."/>
            <person name="Ichinomiya M."/>
            <person name="Sato N."/>
            <person name="Blanc-Mathieu R."/>
            <person name="Endo H."/>
            <person name="Kuwata A."/>
            <person name="Ogata H."/>
        </authorList>
    </citation>
    <scope>NUCLEOTIDE SEQUENCE [LARGE SCALE GENOMIC DNA]</scope>
</reference>
<evidence type="ECO:0000313" key="3">
    <source>
        <dbReference type="Proteomes" id="UP001165060"/>
    </source>
</evidence>
<organism evidence="2 3">
    <name type="scientific">Tetraparma gracilis</name>
    <dbReference type="NCBI Taxonomy" id="2962635"/>
    <lineage>
        <taxon>Eukaryota</taxon>
        <taxon>Sar</taxon>
        <taxon>Stramenopiles</taxon>
        <taxon>Ochrophyta</taxon>
        <taxon>Bolidophyceae</taxon>
        <taxon>Parmales</taxon>
        <taxon>Triparmaceae</taxon>
        <taxon>Tetraparma</taxon>
    </lineage>
</organism>
<comment type="caution">
    <text evidence="2">The sequence shown here is derived from an EMBL/GenBank/DDBJ whole genome shotgun (WGS) entry which is preliminary data.</text>
</comment>
<gene>
    <name evidence="2" type="ORF">TeGR_g14468</name>
</gene>
<name>A0ABQ6MNA9_9STRA</name>
<feature type="region of interest" description="Disordered" evidence="1">
    <location>
        <begin position="46"/>
        <end position="147"/>
    </location>
</feature>
<keyword evidence="3" id="KW-1185">Reference proteome</keyword>
<proteinExistence type="predicted"/>
<evidence type="ECO:0000313" key="2">
    <source>
        <dbReference type="EMBL" id="GMI29646.1"/>
    </source>
</evidence>